<name>A0A1G9TYM9_9FIRM</name>
<keyword evidence="3" id="KW-1185">Reference proteome</keyword>
<sequence length="139" mass="14127">MSLDVGTAVGYLDLDIKGFESGIKSATQQLGIFNSDTATSGQKMQALGGVMKGVGANMTKFMTVPLVGVGALSIKTAADFEAGMSKVQAISGATGSDMQKLEGMAKNLGATTKFSASEAADALSYMGKLKCSAIEKSIA</sequence>
<dbReference type="RefSeq" id="WP_092727711.1">
    <property type="nucleotide sequence ID" value="NZ_FNGW01000014.1"/>
</dbReference>
<proteinExistence type="predicted"/>
<organism evidence="2 3">
    <name type="scientific">Romboutsia lituseburensis DSM 797</name>
    <dbReference type="NCBI Taxonomy" id="1121325"/>
    <lineage>
        <taxon>Bacteria</taxon>
        <taxon>Bacillati</taxon>
        <taxon>Bacillota</taxon>
        <taxon>Clostridia</taxon>
        <taxon>Peptostreptococcales</taxon>
        <taxon>Peptostreptococcaceae</taxon>
        <taxon>Romboutsia</taxon>
    </lineage>
</organism>
<dbReference type="Proteomes" id="UP000199068">
    <property type="component" value="Unassembled WGS sequence"/>
</dbReference>
<evidence type="ECO:0000313" key="2">
    <source>
        <dbReference type="EMBL" id="SDM52817.1"/>
    </source>
</evidence>
<dbReference type="PANTHER" id="PTHR37813:SF1">
    <property type="entry name" value="FELS-2 PROPHAGE PROTEIN"/>
    <property type="match status" value="1"/>
</dbReference>
<dbReference type="InterPro" id="IPR010090">
    <property type="entry name" value="Phage_tape_meas"/>
</dbReference>
<dbReference type="EMBL" id="FNGW01000014">
    <property type="protein sequence ID" value="SDM52817.1"/>
    <property type="molecule type" value="Genomic_DNA"/>
</dbReference>
<protein>
    <submittedName>
        <fullName evidence="2">Phage tail tape measure protein, TP901 family, core region</fullName>
    </submittedName>
</protein>
<dbReference type="NCBIfam" id="TIGR01760">
    <property type="entry name" value="tape_meas_TP901"/>
    <property type="match status" value="1"/>
</dbReference>
<dbReference type="AlphaFoldDB" id="A0A1G9TYM9"/>
<accession>A0A1G9TYM9</accession>
<keyword evidence="1" id="KW-1188">Viral release from host cell</keyword>
<dbReference type="PANTHER" id="PTHR37813">
    <property type="entry name" value="FELS-2 PROPHAGE PROTEIN"/>
    <property type="match status" value="1"/>
</dbReference>
<evidence type="ECO:0000256" key="1">
    <source>
        <dbReference type="ARBA" id="ARBA00022612"/>
    </source>
</evidence>
<evidence type="ECO:0000313" key="3">
    <source>
        <dbReference type="Proteomes" id="UP000199068"/>
    </source>
</evidence>
<reference evidence="2 3" key="1">
    <citation type="submission" date="2016-10" db="EMBL/GenBank/DDBJ databases">
        <authorList>
            <person name="de Groot N.N."/>
        </authorList>
    </citation>
    <scope>NUCLEOTIDE SEQUENCE [LARGE SCALE GENOMIC DNA]</scope>
    <source>
        <strain evidence="2 3">DSM 797</strain>
    </source>
</reference>
<dbReference type="STRING" id="1121325.SAMN04515677_11421"/>
<gene>
    <name evidence="2" type="ORF">SAMN04515677_11421</name>
</gene>